<sequence length="149" mass="16142">MRMPAALSTLALLGLFLLPAAAQAQEEKLKVQVEVVLVSRKGTEVDPPQLQKMKETFQRQNFNFTSFKRLSQQTLEVGSKDATEVKLPNGANASLKLLRMQGDTATLRVEVPQGGGMDVELGRQGSVYQNVGKHVGGELILVLSSPPAK</sequence>
<evidence type="ECO:0000313" key="3">
    <source>
        <dbReference type="Proteomes" id="UP001611383"/>
    </source>
</evidence>
<feature type="chain" id="PRO_5045780679" evidence="1">
    <location>
        <begin position="25"/>
        <end position="149"/>
    </location>
</feature>
<keyword evidence="1" id="KW-0732">Signal</keyword>
<dbReference type="Proteomes" id="UP001611383">
    <property type="component" value="Chromosome"/>
</dbReference>
<organism evidence="2 3">
    <name type="scientific">Archangium minus</name>
    <dbReference type="NCBI Taxonomy" id="83450"/>
    <lineage>
        <taxon>Bacteria</taxon>
        <taxon>Pseudomonadati</taxon>
        <taxon>Myxococcota</taxon>
        <taxon>Myxococcia</taxon>
        <taxon>Myxococcales</taxon>
        <taxon>Cystobacterineae</taxon>
        <taxon>Archangiaceae</taxon>
        <taxon>Archangium</taxon>
    </lineage>
</organism>
<name>A0ABY9XC75_9BACT</name>
<gene>
    <name evidence="2" type="ORF">F0U60_48180</name>
</gene>
<protein>
    <submittedName>
        <fullName evidence="2">Uncharacterized protein</fullName>
    </submittedName>
</protein>
<feature type="signal peptide" evidence="1">
    <location>
        <begin position="1"/>
        <end position="24"/>
    </location>
</feature>
<dbReference type="EMBL" id="CP043494">
    <property type="protein sequence ID" value="WNG53001.1"/>
    <property type="molecule type" value="Genomic_DNA"/>
</dbReference>
<evidence type="ECO:0000313" key="2">
    <source>
        <dbReference type="EMBL" id="WNG53001.1"/>
    </source>
</evidence>
<evidence type="ECO:0000256" key="1">
    <source>
        <dbReference type="SAM" id="SignalP"/>
    </source>
</evidence>
<reference evidence="2 3" key="1">
    <citation type="submission" date="2019-08" db="EMBL/GenBank/DDBJ databases">
        <title>Archangium and Cystobacter genomes.</title>
        <authorList>
            <person name="Chen I.-C.K."/>
            <person name="Wielgoss S."/>
        </authorList>
    </citation>
    <scope>NUCLEOTIDE SEQUENCE [LARGE SCALE GENOMIC DNA]</scope>
    <source>
        <strain evidence="2 3">Cbm 6</strain>
    </source>
</reference>
<proteinExistence type="predicted"/>
<keyword evidence="3" id="KW-1185">Reference proteome</keyword>
<accession>A0ABY9XC75</accession>